<name>A0A081RCK4_SPHCR</name>
<dbReference type="OrthoDB" id="9812459at2"/>
<dbReference type="EMBL" id="JFHR01000032">
    <property type="protein sequence ID" value="KEQ52927.1"/>
    <property type="molecule type" value="Genomic_DNA"/>
</dbReference>
<proteinExistence type="predicted"/>
<protein>
    <recommendedName>
        <fullName evidence="4">Host attachment protein</fullName>
    </recommendedName>
</protein>
<evidence type="ECO:0000313" key="2">
    <source>
        <dbReference type="EMBL" id="KEQ52927.1"/>
    </source>
</evidence>
<dbReference type="InterPro" id="IPR041374">
    <property type="entry name" value="BaeRF_family12"/>
</dbReference>
<dbReference type="Proteomes" id="UP000028411">
    <property type="component" value="Unassembled WGS sequence"/>
</dbReference>
<evidence type="ECO:0000256" key="1">
    <source>
        <dbReference type="SAM" id="MobiDB-lite"/>
    </source>
</evidence>
<evidence type="ECO:0008006" key="4">
    <source>
        <dbReference type="Google" id="ProtNLM"/>
    </source>
</evidence>
<dbReference type="Pfam" id="PF18856">
    <property type="entry name" value="baeRF_family12"/>
    <property type="match status" value="1"/>
</dbReference>
<comment type="caution">
    <text evidence="2">The sequence shown here is derived from an EMBL/GenBank/DDBJ whole genome shotgun (WGS) entry which is preliminary data.</text>
</comment>
<evidence type="ECO:0000313" key="3">
    <source>
        <dbReference type="Proteomes" id="UP000028411"/>
    </source>
</evidence>
<dbReference type="PATRIC" id="fig|46429.4.peg.2812"/>
<organism evidence="2 3">
    <name type="scientific">Sphingobium chlorophenolicum</name>
    <dbReference type="NCBI Taxonomy" id="46429"/>
    <lineage>
        <taxon>Bacteria</taxon>
        <taxon>Pseudomonadati</taxon>
        <taxon>Pseudomonadota</taxon>
        <taxon>Alphaproteobacteria</taxon>
        <taxon>Sphingomonadales</taxon>
        <taxon>Sphingomonadaceae</taxon>
        <taxon>Sphingobium</taxon>
    </lineage>
</organism>
<reference evidence="2 3" key="1">
    <citation type="submission" date="2014-02" db="EMBL/GenBank/DDBJ databases">
        <title>Whole genome sequence of Sphingobium chlorophenolicum NBRC 16172.</title>
        <authorList>
            <person name="Gan H.M."/>
            <person name="Gan H.Y."/>
            <person name="Chew T.H."/>
            <person name="Savka M.A."/>
        </authorList>
    </citation>
    <scope>NUCLEOTIDE SEQUENCE [LARGE SCALE GENOMIC DNA]</scope>
    <source>
        <strain evidence="2 3">NBRC 16172</strain>
    </source>
</reference>
<sequence length="149" mass="16609">MKIAYGTILLVTDGSRMLVMRNEGDALYPELSVVAHREIDNPPNREHLTDAPGVSFSSRGGTRSSYQQADIHQLREDRFAIEAAEALAETAAGHEAEIIVVAPPATLHVLRDHYTPAIRNRLIAEVDKDLVKHPAAEIVHILTNWPRRY</sequence>
<feature type="region of interest" description="Disordered" evidence="1">
    <location>
        <begin position="41"/>
        <end position="62"/>
    </location>
</feature>
<dbReference type="RefSeq" id="WP_037452981.1">
    <property type="nucleotide sequence ID" value="NZ_JFHR01000032.1"/>
</dbReference>
<dbReference type="eggNOG" id="COG5622">
    <property type="taxonomic scope" value="Bacteria"/>
</dbReference>
<gene>
    <name evidence="2" type="ORF">BV95_02838</name>
</gene>
<accession>A0A081RCK4</accession>
<dbReference type="AlphaFoldDB" id="A0A081RCK4"/>